<feature type="non-terminal residue" evidence="2">
    <location>
        <position position="141"/>
    </location>
</feature>
<dbReference type="GO" id="GO:0008168">
    <property type="term" value="F:methyltransferase activity"/>
    <property type="evidence" value="ECO:0007669"/>
    <property type="project" value="UniProtKB-KW"/>
</dbReference>
<dbReference type="Proteomes" id="UP001138500">
    <property type="component" value="Unassembled WGS sequence"/>
</dbReference>
<keyword evidence="2" id="KW-0808">Transferase</keyword>
<feature type="chain" id="PRO_5040974660" evidence="1">
    <location>
        <begin position="23"/>
        <end position="141"/>
    </location>
</feature>
<dbReference type="AlphaFoldDB" id="A0A9W7SKD4"/>
<protein>
    <submittedName>
        <fullName evidence="2">Leucine carboxyl methyltransferase</fullName>
    </submittedName>
</protein>
<dbReference type="Gene3D" id="2.60.120.200">
    <property type="match status" value="1"/>
</dbReference>
<keyword evidence="2" id="KW-0489">Methyltransferase</keyword>
<feature type="signal peptide" evidence="1">
    <location>
        <begin position="1"/>
        <end position="22"/>
    </location>
</feature>
<keyword evidence="3" id="KW-1185">Reference proteome</keyword>
<name>A0A9W7SKD4_9PEZI</name>
<reference evidence="2 3" key="2">
    <citation type="journal article" date="2021" name="Curr. Genet.">
        <title>Genetic response to nitrogen starvation in the aggressive Eucalyptus foliar pathogen Teratosphaeria destructans.</title>
        <authorList>
            <person name="Havenga M."/>
            <person name="Wingfield B.D."/>
            <person name="Wingfield M.J."/>
            <person name="Dreyer L.L."/>
            <person name="Roets F."/>
            <person name="Aylward J."/>
        </authorList>
    </citation>
    <scope>NUCLEOTIDE SEQUENCE [LARGE SCALE GENOMIC DNA]</scope>
    <source>
        <strain evidence="2">CMW44962</strain>
    </source>
</reference>
<proteinExistence type="predicted"/>
<evidence type="ECO:0000313" key="3">
    <source>
        <dbReference type="Proteomes" id="UP001138500"/>
    </source>
</evidence>
<reference evidence="2 3" key="1">
    <citation type="journal article" date="2018" name="IMA Fungus">
        <title>IMA Genome-F 10: Nine draft genome sequences of Claviceps purpurea s.lat., including C. arundinis, C. humidiphila, and C. cf. spartinae, pseudomolecules for the pitch canker pathogen Fusarium circinatum, draft genome of Davidsoniella eucalypti, Grosmannia galeiformis, Quambalaria eucalypti, and Teratosphaeria destructans.</title>
        <authorList>
            <person name="Wingfield B.D."/>
            <person name="Liu M."/>
            <person name="Nguyen H.D."/>
            <person name="Lane F.A."/>
            <person name="Morgan S.W."/>
            <person name="De Vos L."/>
            <person name="Wilken P.M."/>
            <person name="Duong T.A."/>
            <person name="Aylward J."/>
            <person name="Coetzee M.P."/>
            <person name="Dadej K."/>
            <person name="De Beer Z.W."/>
            <person name="Findlay W."/>
            <person name="Havenga M."/>
            <person name="Kolarik M."/>
            <person name="Menzies J.G."/>
            <person name="Naidoo K."/>
            <person name="Pochopski O."/>
            <person name="Shoukouhi P."/>
            <person name="Santana Q.C."/>
            <person name="Seifert K.A."/>
            <person name="Soal N."/>
            <person name="Steenkamp E.T."/>
            <person name="Tatham C.T."/>
            <person name="van der Nest M.A."/>
            <person name="Wingfield M.J."/>
        </authorList>
    </citation>
    <scope>NUCLEOTIDE SEQUENCE [LARGE SCALE GENOMIC DNA]</scope>
    <source>
        <strain evidence="2">CMW44962</strain>
    </source>
</reference>
<keyword evidence="1" id="KW-0732">Signal</keyword>
<evidence type="ECO:0000256" key="1">
    <source>
        <dbReference type="SAM" id="SignalP"/>
    </source>
</evidence>
<accession>A0A9W7SKD4</accession>
<dbReference type="Pfam" id="PF26113">
    <property type="entry name" value="GH16_XgeA"/>
    <property type="match status" value="1"/>
</dbReference>
<comment type="caution">
    <text evidence="2">The sequence shown here is derived from an EMBL/GenBank/DDBJ whole genome shotgun (WGS) entry which is preliminary data.</text>
</comment>
<dbReference type="GO" id="GO:0032259">
    <property type="term" value="P:methylation"/>
    <property type="evidence" value="ECO:0007669"/>
    <property type="project" value="UniProtKB-KW"/>
</dbReference>
<evidence type="ECO:0000313" key="2">
    <source>
        <dbReference type="EMBL" id="KAH9819359.1"/>
    </source>
</evidence>
<gene>
    <name evidence="2" type="ORF">Tdes44962_MAKER05197</name>
</gene>
<dbReference type="EMBL" id="RIBY02002323">
    <property type="protein sequence ID" value="KAH9819359.1"/>
    <property type="molecule type" value="Genomic_DNA"/>
</dbReference>
<sequence length="141" mass="14422">MTRTMLRKALVASTLFNTLAHAAPTSRSTSSTYKLVADYSGPSFFDGWDFFTGADPTTGYVTYQSQTSALAKSLAGFISRPTTSPNGTTTTATSAYIGVDATTNLTGSAASGRASVRISTTATFSGGGLFVATSTTCPSGP</sequence>
<dbReference type="OrthoDB" id="192832at2759"/>
<organism evidence="2 3">
    <name type="scientific">Teratosphaeria destructans</name>
    <dbReference type="NCBI Taxonomy" id="418781"/>
    <lineage>
        <taxon>Eukaryota</taxon>
        <taxon>Fungi</taxon>
        <taxon>Dikarya</taxon>
        <taxon>Ascomycota</taxon>
        <taxon>Pezizomycotina</taxon>
        <taxon>Dothideomycetes</taxon>
        <taxon>Dothideomycetidae</taxon>
        <taxon>Mycosphaerellales</taxon>
        <taxon>Teratosphaeriaceae</taxon>
        <taxon>Teratosphaeria</taxon>
    </lineage>
</organism>